<comment type="caution">
    <text evidence="2">The sequence shown here is derived from an EMBL/GenBank/DDBJ whole genome shotgun (WGS) entry which is preliminary data.</text>
</comment>
<dbReference type="AlphaFoldDB" id="A0A3M6Z8P7"/>
<evidence type="ECO:0008006" key="4">
    <source>
        <dbReference type="Google" id="ProtNLM"/>
    </source>
</evidence>
<gene>
    <name evidence="2" type="ORF">D0868_02993</name>
</gene>
<keyword evidence="1" id="KW-0812">Transmembrane</keyword>
<feature type="transmembrane region" description="Helical" evidence="1">
    <location>
        <begin position="101"/>
        <end position="120"/>
    </location>
</feature>
<evidence type="ECO:0000256" key="1">
    <source>
        <dbReference type="SAM" id="Phobius"/>
    </source>
</evidence>
<dbReference type="Proteomes" id="UP000282582">
    <property type="component" value="Unassembled WGS sequence"/>
</dbReference>
<evidence type="ECO:0000313" key="2">
    <source>
        <dbReference type="EMBL" id="RMY11688.1"/>
    </source>
</evidence>
<proteinExistence type="predicted"/>
<dbReference type="EMBL" id="QWIK01000163">
    <property type="protein sequence ID" value="RMY11688.1"/>
    <property type="molecule type" value="Genomic_DNA"/>
</dbReference>
<dbReference type="Pfam" id="PF06912">
    <property type="entry name" value="DUF1275"/>
    <property type="match status" value="1"/>
</dbReference>
<reference evidence="2 3" key="1">
    <citation type="journal article" date="2018" name="BMC Genomics">
        <title>Genomic evidence for intraspecific hybridization in a clonal and extremely halotolerant yeast.</title>
        <authorList>
            <person name="Gostincar C."/>
            <person name="Stajich J.E."/>
            <person name="Zupancic J."/>
            <person name="Zalar P."/>
            <person name="Gunde-Cimerman N."/>
        </authorList>
    </citation>
    <scope>NUCLEOTIDE SEQUENCE [LARGE SCALE GENOMIC DNA]</scope>
    <source>
        <strain evidence="2 3">EXF-6654</strain>
    </source>
</reference>
<dbReference type="InterPro" id="IPR010699">
    <property type="entry name" value="DUF1275"/>
</dbReference>
<feature type="transmembrane region" description="Helical" evidence="1">
    <location>
        <begin position="77"/>
        <end position="95"/>
    </location>
</feature>
<dbReference type="PANTHER" id="PTHR37488">
    <property type="entry name" value="DUF1275 DOMAIN-CONTAINING PROTEIN"/>
    <property type="match status" value="1"/>
</dbReference>
<protein>
    <recommendedName>
        <fullName evidence="4">DUF1275 domain protein</fullName>
    </recommendedName>
</protein>
<dbReference type="PANTHER" id="PTHR37488:SF2">
    <property type="entry name" value="DUF1275 DOMAIN-CONTAINING PROTEIN"/>
    <property type="match status" value="1"/>
</dbReference>
<name>A0A3M6Z8P7_HORWE</name>
<sequence>MTFAAAALQYRFGVQLEGPVTIGVIALLAYASGAQVVLSRAYSCNEISTAMATAAWVDLLVDPHLFSSNNRPRTRRFLFVVSLFLGAVSGAFMYVRMSSAFAILISGVGKAIVTVMLLFNKQEKREEKARGGLQVV</sequence>
<keyword evidence="1" id="KW-0472">Membrane</keyword>
<keyword evidence="1" id="KW-1133">Transmembrane helix</keyword>
<evidence type="ECO:0000313" key="3">
    <source>
        <dbReference type="Proteomes" id="UP000282582"/>
    </source>
</evidence>
<organism evidence="2 3">
    <name type="scientific">Hortaea werneckii</name>
    <name type="common">Black yeast</name>
    <name type="synonym">Cladosporium werneckii</name>
    <dbReference type="NCBI Taxonomy" id="91943"/>
    <lineage>
        <taxon>Eukaryota</taxon>
        <taxon>Fungi</taxon>
        <taxon>Dikarya</taxon>
        <taxon>Ascomycota</taxon>
        <taxon>Pezizomycotina</taxon>
        <taxon>Dothideomycetes</taxon>
        <taxon>Dothideomycetidae</taxon>
        <taxon>Mycosphaerellales</taxon>
        <taxon>Teratosphaeriaceae</taxon>
        <taxon>Hortaea</taxon>
    </lineage>
</organism>
<feature type="transmembrane region" description="Helical" evidence="1">
    <location>
        <begin position="20"/>
        <end position="38"/>
    </location>
</feature>
<accession>A0A3M6Z8P7</accession>